<protein>
    <submittedName>
        <fullName evidence="2">VanW family protein</fullName>
    </submittedName>
</protein>
<evidence type="ECO:0000256" key="1">
    <source>
        <dbReference type="SAM" id="MobiDB-lite"/>
    </source>
</evidence>
<dbReference type="InterPro" id="IPR052913">
    <property type="entry name" value="Glycopeptide_resist_protein"/>
</dbReference>
<name>A0ABS9UD70_9BACL</name>
<sequence>MKKTWGTLLLFCTIWLLVGCQEKTLHSEQEKNEPTYMTQPTEDSSNVTEVDVEPQQISKSAFVTLIDPRTLEIVQTINPKELGFESDFTFYQTQLKQMAKNLARGYETFIGYDQTMELDRVGENGQIIKGNDGIILKESELVAKIIEASKNGENVYLPLYEIKSNYQFEEVASLNDVVIASFTTYFQPSAEGRSKNIELSALALNNIIVGEGDYFSFNTMVGERSEARGYQPAYEIVNKKMVMGIGGGICQTSSTLFNAIDQVALRIRERHHHSLSVGYVPVGRDATVSYGTLDFKFQNTSGVPFIIKTYYSTGVLTIEIRTAQQYKTMLENA</sequence>
<organism evidence="2 3">
    <name type="scientific">Solibacillus palustris</name>
    <dbReference type="NCBI Taxonomy" id="2908203"/>
    <lineage>
        <taxon>Bacteria</taxon>
        <taxon>Bacillati</taxon>
        <taxon>Bacillota</taxon>
        <taxon>Bacilli</taxon>
        <taxon>Bacillales</taxon>
        <taxon>Caryophanaceae</taxon>
        <taxon>Solibacillus</taxon>
    </lineage>
</organism>
<feature type="compositionally biased region" description="Polar residues" evidence="1">
    <location>
        <begin position="35"/>
        <end position="47"/>
    </location>
</feature>
<accession>A0ABS9UD70</accession>
<evidence type="ECO:0000313" key="3">
    <source>
        <dbReference type="Proteomes" id="UP001316087"/>
    </source>
</evidence>
<dbReference type="InterPro" id="IPR007391">
    <property type="entry name" value="Vancomycin_resist_VanW"/>
</dbReference>
<dbReference type="PROSITE" id="PS51257">
    <property type="entry name" value="PROKAR_LIPOPROTEIN"/>
    <property type="match status" value="1"/>
</dbReference>
<keyword evidence="3" id="KW-1185">Reference proteome</keyword>
<dbReference type="Proteomes" id="UP001316087">
    <property type="component" value="Unassembled WGS sequence"/>
</dbReference>
<dbReference type="RefSeq" id="WP_241369344.1">
    <property type="nucleotide sequence ID" value="NZ_JAKZFC010000003.1"/>
</dbReference>
<reference evidence="2 3" key="1">
    <citation type="submission" date="2022-03" db="EMBL/GenBank/DDBJ databases">
        <authorList>
            <person name="Jo J.-H."/>
            <person name="Im W.-T."/>
        </authorList>
    </citation>
    <scope>NUCLEOTIDE SEQUENCE [LARGE SCALE GENOMIC DNA]</scope>
    <source>
        <strain evidence="2 3">MA9</strain>
    </source>
</reference>
<proteinExistence type="predicted"/>
<dbReference type="EMBL" id="JAKZFC010000003">
    <property type="protein sequence ID" value="MCH7322281.1"/>
    <property type="molecule type" value="Genomic_DNA"/>
</dbReference>
<dbReference type="PANTHER" id="PTHR35788">
    <property type="entry name" value="EXPORTED PROTEIN-RELATED"/>
    <property type="match status" value="1"/>
</dbReference>
<dbReference type="PANTHER" id="PTHR35788:SF1">
    <property type="entry name" value="EXPORTED PROTEIN"/>
    <property type="match status" value="1"/>
</dbReference>
<feature type="region of interest" description="Disordered" evidence="1">
    <location>
        <begin position="28"/>
        <end position="47"/>
    </location>
</feature>
<dbReference type="Pfam" id="PF04294">
    <property type="entry name" value="VanW"/>
    <property type="match status" value="1"/>
</dbReference>
<evidence type="ECO:0000313" key="2">
    <source>
        <dbReference type="EMBL" id="MCH7322281.1"/>
    </source>
</evidence>
<comment type="caution">
    <text evidence="2">The sequence shown here is derived from an EMBL/GenBank/DDBJ whole genome shotgun (WGS) entry which is preliminary data.</text>
</comment>
<gene>
    <name evidence="2" type="ORF">LZ480_10295</name>
</gene>